<evidence type="ECO:0000256" key="4">
    <source>
        <dbReference type="ARBA" id="ARBA00022692"/>
    </source>
</evidence>
<dbReference type="SUPFAM" id="SSF82714">
    <property type="entry name" value="Multidrug efflux transporter AcrB TolC docking domain, DN and DC subdomains"/>
    <property type="match status" value="2"/>
</dbReference>
<dbReference type="InterPro" id="IPR027463">
    <property type="entry name" value="AcrB_DN_DC_subdom"/>
</dbReference>
<feature type="transmembrane region" description="Helical" evidence="8">
    <location>
        <begin position="386"/>
        <end position="410"/>
    </location>
</feature>
<evidence type="ECO:0000256" key="1">
    <source>
        <dbReference type="ARBA" id="ARBA00022448"/>
    </source>
</evidence>
<reference evidence="9 10" key="1">
    <citation type="submission" date="2024-07" db="EMBL/GenBank/DDBJ databases">
        <title>Genomic Encyclopedia of Type Strains, Phase V (KMG-V): Genome sequencing to study the core and pangenomes of soil and plant-associated prokaryotes.</title>
        <authorList>
            <person name="Whitman W."/>
        </authorList>
    </citation>
    <scope>NUCLEOTIDE SEQUENCE [LARGE SCALE GENOMIC DNA]</scope>
    <source>
        <strain evidence="9 10">USDA 415</strain>
    </source>
</reference>
<evidence type="ECO:0000256" key="6">
    <source>
        <dbReference type="ARBA" id="ARBA00023136"/>
    </source>
</evidence>
<dbReference type="Proteomes" id="UP001565471">
    <property type="component" value="Unassembled WGS sequence"/>
</dbReference>
<feature type="region of interest" description="Disordered" evidence="7">
    <location>
        <begin position="1012"/>
        <end position="1123"/>
    </location>
</feature>
<feature type="transmembrane region" description="Helical" evidence="8">
    <location>
        <begin position="463"/>
        <end position="490"/>
    </location>
</feature>
<keyword evidence="3" id="KW-0997">Cell inner membrane</keyword>
<feature type="compositionally biased region" description="Basic and acidic residues" evidence="7">
    <location>
        <begin position="1012"/>
        <end position="1037"/>
    </location>
</feature>
<name>A0ABV4FDB7_BRAEL</name>
<evidence type="ECO:0000313" key="9">
    <source>
        <dbReference type="EMBL" id="MEY9320868.1"/>
    </source>
</evidence>
<keyword evidence="5 8" id="KW-1133">Transmembrane helix</keyword>
<evidence type="ECO:0000256" key="5">
    <source>
        <dbReference type="ARBA" id="ARBA00022989"/>
    </source>
</evidence>
<feature type="compositionally biased region" description="Basic and acidic residues" evidence="7">
    <location>
        <begin position="973"/>
        <end position="991"/>
    </location>
</feature>
<dbReference type="Gene3D" id="1.20.1640.10">
    <property type="entry name" value="Multidrug efflux transporter AcrB transmembrane domain"/>
    <property type="match status" value="3"/>
</dbReference>
<dbReference type="Gene3D" id="3.30.2090.10">
    <property type="entry name" value="Multidrug efflux transporter AcrB TolC docking domain, DN and DC subdomains"/>
    <property type="match status" value="3"/>
</dbReference>
<dbReference type="Gene3D" id="3.30.70.1440">
    <property type="entry name" value="Multidrug efflux transporter AcrB pore domain"/>
    <property type="match status" value="2"/>
</dbReference>
<gene>
    <name evidence="9" type="ORF">ABIF29_007667</name>
</gene>
<dbReference type="SUPFAM" id="SSF82866">
    <property type="entry name" value="Multidrug efflux transporter AcrB transmembrane domain"/>
    <property type="match status" value="1"/>
</dbReference>
<evidence type="ECO:0000256" key="3">
    <source>
        <dbReference type="ARBA" id="ARBA00022519"/>
    </source>
</evidence>
<comment type="caution">
    <text evidence="9">The sequence shown here is derived from an EMBL/GenBank/DDBJ whole genome shotgun (WGS) entry which is preliminary data.</text>
</comment>
<evidence type="ECO:0000256" key="8">
    <source>
        <dbReference type="SAM" id="Phobius"/>
    </source>
</evidence>
<evidence type="ECO:0000256" key="2">
    <source>
        <dbReference type="ARBA" id="ARBA00022475"/>
    </source>
</evidence>
<dbReference type="EMBL" id="JBGBZA010000002">
    <property type="protein sequence ID" value="MEY9320868.1"/>
    <property type="molecule type" value="Genomic_DNA"/>
</dbReference>
<dbReference type="Pfam" id="PF00873">
    <property type="entry name" value="ACR_tran"/>
    <property type="match status" value="2"/>
</dbReference>
<dbReference type="PRINTS" id="PR00702">
    <property type="entry name" value="ACRIFLAVINRP"/>
</dbReference>
<feature type="transmembrane region" description="Helical" evidence="8">
    <location>
        <begin position="12"/>
        <end position="30"/>
    </location>
</feature>
<keyword evidence="6 8" id="KW-0472">Membrane</keyword>
<keyword evidence="10" id="KW-1185">Reference proteome</keyword>
<feature type="transmembrane region" description="Helical" evidence="8">
    <location>
        <begin position="522"/>
        <end position="542"/>
    </location>
</feature>
<feature type="region of interest" description="Disordered" evidence="7">
    <location>
        <begin position="964"/>
        <end position="991"/>
    </location>
</feature>
<feature type="transmembrane region" description="Helical" evidence="8">
    <location>
        <begin position="336"/>
        <end position="353"/>
    </location>
</feature>
<feature type="transmembrane region" description="Helical" evidence="8">
    <location>
        <begin position="918"/>
        <end position="936"/>
    </location>
</feature>
<evidence type="ECO:0000313" key="10">
    <source>
        <dbReference type="Proteomes" id="UP001565471"/>
    </source>
</evidence>
<keyword evidence="2" id="KW-1003">Cell membrane</keyword>
<dbReference type="Gene3D" id="3.30.70.1320">
    <property type="entry name" value="Multidrug efflux transporter AcrB pore domain like"/>
    <property type="match status" value="1"/>
</dbReference>
<organism evidence="9 10">
    <name type="scientific">Bradyrhizobium elkanii</name>
    <dbReference type="NCBI Taxonomy" id="29448"/>
    <lineage>
        <taxon>Bacteria</taxon>
        <taxon>Pseudomonadati</taxon>
        <taxon>Pseudomonadota</taxon>
        <taxon>Alphaproteobacteria</taxon>
        <taxon>Hyphomicrobiales</taxon>
        <taxon>Nitrobacteraceae</taxon>
        <taxon>Bradyrhizobium</taxon>
    </lineage>
</organism>
<feature type="compositionally biased region" description="Basic and acidic residues" evidence="7">
    <location>
        <begin position="1102"/>
        <end position="1123"/>
    </location>
</feature>
<protein>
    <submittedName>
        <fullName evidence="9">Multidrug efflux pump</fullName>
    </submittedName>
</protein>
<proteinExistence type="predicted"/>
<keyword evidence="4 8" id="KW-0812">Transmembrane</keyword>
<keyword evidence="1" id="KW-0813">Transport</keyword>
<dbReference type="PANTHER" id="PTHR32063">
    <property type="match status" value="1"/>
</dbReference>
<dbReference type="Gene3D" id="3.30.70.1430">
    <property type="entry name" value="Multidrug efflux transporter AcrB pore domain"/>
    <property type="match status" value="2"/>
</dbReference>
<dbReference type="SUPFAM" id="SSF82693">
    <property type="entry name" value="Multidrug efflux transporter AcrB pore domain, PN1, PN2, PC1 and PC2 subdomains"/>
    <property type="match status" value="4"/>
</dbReference>
<feature type="compositionally biased region" description="Basic and acidic residues" evidence="7">
    <location>
        <begin position="1053"/>
        <end position="1065"/>
    </location>
</feature>
<accession>A0ABV4FDB7</accession>
<dbReference type="PANTHER" id="PTHR32063:SF34">
    <property type="entry name" value="MULTIDRUG RESISTANCE PROTEIN MDTC"/>
    <property type="match status" value="1"/>
</dbReference>
<feature type="transmembrane region" description="Helical" evidence="8">
    <location>
        <begin position="431"/>
        <end position="451"/>
    </location>
</feature>
<evidence type="ECO:0000256" key="7">
    <source>
        <dbReference type="SAM" id="MobiDB-lite"/>
    </source>
</evidence>
<feature type="transmembrane region" description="Helical" evidence="8">
    <location>
        <begin position="360"/>
        <end position="380"/>
    </location>
</feature>
<sequence length="1248" mass="133880">MNLSAPFVRRPVGTTLLSLGLVVAGIIAFFKLPVSPLPDVDIPTIMVQATLPGASPADVASTVASPLERHLGQIASVTEMTSVSSLGSARITLQFDIDRDINGAARDVQAAINAARADLPTNLRANPTYRKFNPASAPILIYTLTSDTLTPAELYDAASTVLAQKLSQVEGVGEVSVGGGSLPAVRVELIPPALYKYGIGLEDVRAALSSANAHSPKGGIDVGNQSYQIYANDQARKAADYRPLVVAYRNGAAVRLTDVGDVIDSVENVRTLGLSNGKPAVVMIVYRQPGANIIKMVDSVKGLMPQLKASVSPAVDVTLAMDRSKTIRASLHDVEITLLIAVALVILVVFAFLRNARATLVPVVAVGVSLIATFAVMYLLGYTLDIFSLMALTVATGFVVDDAIVVLENITRHMDAGLSRLEATLVGTREVGFTVLSMSVSLVAVFVPILLMGGLVGRLFREFAMTITIAIVISLVVSLTTTPMMCAVLLRKEEGRPHGRIYRISERIFELMLNGYRATLGLALRHPLLVMLILGSTLYLNFHLYKVVPKGFVPQQDTGLLVGSIQADQSTSFQLMQQKLTQFIDIVKSDPAVDTAVGFTGGGGVGPGGTNTGTVFASLKPMDERRLRADKVIERLREPLASVAGATLFLQSIGDLGAGGRSGNAAYQYTLKGSTFEELNEWTPKLVAALQKEPTLADVNSDQQNKALQANLIIDRDAASRLGITVSQLDNTLYDAFGQRQVSTIFVARNQYHVIMEVAPRFSQDPQTLKEVYISTSGGSASGTQGTNAVAGTVASSSQKSSVSAVAANVVRNQATNSIGATGKGVASTGTAVSTSAETMIPLSSVARFEHGETPLSVNHQDLLVSSTISFNLPPGVSLSTATTTIENAMHALGMPAGISGGFAGSAKIFQQALANELFLILAALATIYISLGMLYESYIHAADHPLHPSLGRRRRGGRLDAVAHRFRHHRHDRGDPVGRHREEERHHDDRLRARCRAPARAVVARCDLRGLPDAVPADHDDDPRRLVRRGAADDRPRRRQRAAPAARHRDLRRADPEPDPDALHDAGGLSLSRPRAAMDPAPPRRAPRTPGSSTRVLTRPCTHESATRVRGSMDDSHREGNDEVRRTSALAVHRAWFSSFPMRSGSGARHGRVEQLLLPQKRDAAAAGMLRDHLRQFGGLFGPGPVALPFCRHGQPGHHVSAGRDHALDGDLVRLDRHGARRIGDHRHVPAFAERLDRRHRDTHLGP</sequence>
<dbReference type="InterPro" id="IPR001036">
    <property type="entry name" value="Acrflvin-R"/>
</dbReference>